<evidence type="ECO:0000256" key="1">
    <source>
        <dbReference type="ARBA" id="ARBA00001974"/>
    </source>
</evidence>
<reference evidence="7" key="1">
    <citation type="submission" date="2020-05" db="EMBL/GenBank/DDBJ databases">
        <authorList>
            <person name="Chiriac C."/>
            <person name="Salcher M."/>
            <person name="Ghai R."/>
            <person name="Kavagutti S V."/>
        </authorList>
    </citation>
    <scope>NUCLEOTIDE SEQUENCE</scope>
</reference>
<gene>
    <name evidence="7" type="ORF">UFOPK3837_00728</name>
</gene>
<evidence type="ECO:0000256" key="6">
    <source>
        <dbReference type="ARBA" id="ARBA00023002"/>
    </source>
</evidence>
<dbReference type="UniPathway" id="UPA00193"/>
<accession>A0A6J7KJB3</accession>
<dbReference type="GO" id="GO:0035999">
    <property type="term" value="P:tetrahydrofolate interconversion"/>
    <property type="evidence" value="ECO:0007669"/>
    <property type="project" value="UniProtKB-UniPathway"/>
</dbReference>
<organism evidence="7">
    <name type="scientific">freshwater metagenome</name>
    <dbReference type="NCBI Taxonomy" id="449393"/>
    <lineage>
        <taxon>unclassified sequences</taxon>
        <taxon>metagenomes</taxon>
        <taxon>ecological metagenomes</taxon>
    </lineage>
</organism>
<comment type="pathway">
    <text evidence="2">One-carbon metabolism; tetrahydrofolate interconversion.</text>
</comment>
<dbReference type="CDD" id="cd00537">
    <property type="entry name" value="MTHFR"/>
    <property type="match status" value="1"/>
</dbReference>
<dbReference type="GO" id="GO:0004489">
    <property type="term" value="F:methylenetetrahydrofolate reductase [NAD(P)H] activity"/>
    <property type="evidence" value="ECO:0007669"/>
    <property type="project" value="InterPro"/>
</dbReference>
<dbReference type="GO" id="GO:0071949">
    <property type="term" value="F:FAD binding"/>
    <property type="evidence" value="ECO:0007669"/>
    <property type="project" value="TreeGrafter"/>
</dbReference>
<dbReference type="SUPFAM" id="SSF51730">
    <property type="entry name" value="FAD-linked oxidoreductase"/>
    <property type="match status" value="1"/>
</dbReference>
<protein>
    <submittedName>
        <fullName evidence="7">Unannotated protein</fullName>
    </submittedName>
</protein>
<dbReference type="AlphaFoldDB" id="A0A6J7KJB3"/>
<dbReference type="PANTHER" id="PTHR45754">
    <property type="entry name" value="METHYLENETETRAHYDROFOLATE REDUCTASE"/>
    <property type="match status" value="1"/>
</dbReference>
<dbReference type="GO" id="GO:0005829">
    <property type="term" value="C:cytosol"/>
    <property type="evidence" value="ECO:0007669"/>
    <property type="project" value="TreeGrafter"/>
</dbReference>
<evidence type="ECO:0000313" key="7">
    <source>
        <dbReference type="EMBL" id="CAB4955737.1"/>
    </source>
</evidence>
<keyword evidence="5" id="KW-0274">FAD</keyword>
<evidence type="ECO:0000256" key="4">
    <source>
        <dbReference type="ARBA" id="ARBA00022630"/>
    </source>
</evidence>
<comment type="cofactor">
    <cofactor evidence="1">
        <name>FAD</name>
        <dbReference type="ChEBI" id="CHEBI:57692"/>
    </cofactor>
</comment>
<proteinExistence type="inferred from homology"/>
<dbReference type="PANTHER" id="PTHR45754:SF3">
    <property type="entry name" value="METHYLENETETRAHYDROFOLATE REDUCTASE (NADPH)"/>
    <property type="match status" value="1"/>
</dbReference>
<evidence type="ECO:0000256" key="5">
    <source>
        <dbReference type="ARBA" id="ARBA00022827"/>
    </source>
</evidence>
<dbReference type="Gene3D" id="3.20.20.220">
    <property type="match status" value="1"/>
</dbReference>
<keyword evidence="4" id="KW-0285">Flavoprotein</keyword>
<dbReference type="InterPro" id="IPR003171">
    <property type="entry name" value="Mehydrof_redctse-like"/>
</dbReference>
<dbReference type="GO" id="GO:0009086">
    <property type="term" value="P:methionine biosynthetic process"/>
    <property type="evidence" value="ECO:0007669"/>
    <property type="project" value="TreeGrafter"/>
</dbReference>
<dbReference type="InterPro" id="IPR029041">
    <property type="entry name" value="FAD-linked_oxidoreductase-like"/>
</dbReference>
<dbReference type="Pfam" id="PF02219">
    <property type="entry name" value="MTHFR"/>
    <property type="match status" value="1"/>
</dbReference>
<keyword evidence="6" id="KW-0560">Oxidoreductase</keyword>
<evidence type="ECO:0000256" key="2">
    <source>
        <dbReference type="ARBA" id="ARBA00004777"/>
    </source>
</evidence>
<dbReference type="EMBL" id="CAFBNO010000028">
    <property type="protein sequence ID" value="CAB4955737.1"/>
    <property type="molecule type" value="Genomic_DNA"/>
</dbReference>
<sequence length="286" mass="30210">MIAELMTKSEPTLSFEFFPPKDESGEAALWSSFDSLLELSPDFVSVTYGAGGSNQAKSLAVLTKMAARIPTIGHLTCVGATFPSTRATIGAFEDAGVAAILAIRGDAPRDNPDALSQGELKTALELVEQVTAHSEMEVGVAAFPELHPESPSLAHDVKVLKLKQEAGAKYAFTQLFFHVEAYTALVAAARAADVTIPIIPGVMPIGNVKGVLRMAELSGASVPQELLIRLEGATDDENAKDIGMAFSIEFAKALLAAGAPGLHIFSLNHHRAAEELARGAFSRLSR</sequence>
<comment type="similarity">
    <text evidence="3">Belongs to the methylenetetrahydrofolate reductase family.</text>
</comment>
<evidence type="ECO:0000256" key="3">
    <source>
        <dbReference type="ARBA" id="ARBA00006743"/>
    </source>
</evidence>
<name>A0A6J7KJB3_9ZZZZ</name>